<evidence type="ECO:0008006" key="4">
    <source>
        <dbReference type="Google" id="ProtNLM"/>
    </source>
</evidence>
<organism evidence="2 3">
    <name type="scientific">Limnovirga soli</name>
    <dbReference type="NCBI Taxonomy" id="2656915"/>
    <lineage>
        <taxon>Bacteria</taxon>
        <taxon>Pseudomonadati</taxon>
        <taxon>Bacteroidota</taxon>
        <taxon>Chitinophagia</taxon>
        <taxon>Chitinophagales</taxon>
        <taxon>Chitinophagaceae</taxon>
        <taxon>Limnovirga</taxon>
    </lineage>
</organism>
<feature type="transmembrane region" description="Helical" evidence="1">
    <location>
        <begin position="6"/>
        <end position="28"/>
    </location>
</feature>
<dbReference type="RefSeq" id="WP_171609615.1">
    <property type="nucleotide sequence ID" value="NZ_WHPF01000017.1"/>
</dbReference>
<evidence type="ECO:0000313" key="2">
    <source>
        <dbReference type="EMBL" id="NNV57665.1"/>
    </source>
</evidence>
<keyword evidence="1" id="KW-0812">Transmembrane</keyword>
<reference evidence="2" key="1">
    <citation type="submission" date="2019-10" db="EMBL/GenBank/DDBJ databases">
        <title>Draft genome sequence of Panacibacter sp. KCS-6.</title>
        <authorList>
            <person name="Yim K.J."/>
        </authorList>
    </citation>
    <scope>NUCLEOTIDE SEQUENCE</scope>
    <source>
        <strain evidence="2">KCS-6</strain>
    </source>
</reference>
<dbReference type="EMBL" id="WHPF01000017">
    <property type="protein sequence ID" value="NNV57665.1"/>
    <property type="molecule type" value="Genomic_DNA"/>
</dbReference>
<proteinExistence type="predicted"/>
<sequence>MSPLLFILPVSTAIGCWLICKLCIWFLYKPVQPIHFLGFTIQGIIPGMQQQMATQLAHTIATAFNNSPILQKKLTSPQTLEKAMPLIEKHIDDFLHIKLKEAIPVISMFVGDSILTQLRALFLEELKTLFPTVMAAFIENIQQQHDIEAEIAGRLIAIPTEDISNWVQQQFGRHFNKLALLFFTGGLVLGFIEYLFVVALAV</sequence>
<keyword evidence="3" id="KW-1185">Reference proteome</keyword>
<comment type="caution">
    <text evidence="2">The sequence shown here is derived from an EMBL/GenBank/DDBJ whole genome shotgun (WGS) entry which is preliminary data.</text>
</comment>
<evidence type="ECO:0000256" key="1">
    <source>
        <dbReference type="SAM" id="Phobius"/>
    </source>
</evidence>
<protein>
    <recommendedName>
        <fullName evidence="4">DUF445 domain-containing protein</fullName>
    </recommendedName>
</protein>
<name>A0A8J8JVS1_9BACT</name>
<evidence type="ECO:0000313" key="3">
    <source>
        <dbReference type="Proteomes" id="UP000598971"/>
    </source>
</evidence>
<feature type="transmembrane region" description="Helical" evidence="1">
    <location>
        <begin position="178"/>
        <end position="201"/>
    </location>
</feature>
<keyword evidence="1" id="KW-1133">Transmembrane helix</keyword>
<keyword evidence="1" id="KW-0472">Membrane</keyword>
<accession>A0A8J8JVS1</accession>
<dbReference type="Proteomes" id="UP000598971">
    <property type="component" value="Unassembled WGS sequence"/>
</dbReference>
<gene>
    <name evidence="2" type="ORF">GD597_19505</name>
</gene>
<dbReference type="AlphaFoldDB" id="A0A8J8JVS1"/>